<feature type="compositionally biased region" description="Basic and acidic residues" evidence="1">
    <location>
        <begin position="33"/>
        <end position="46"/>
    </location>
</feature>
<feature type="compositionally biased region" description="Basic and acidic residues" evidence="1">
    <location>
        <begin position="1"/>
        <end position="15"/>
    </location>
</feature>
<evidence type="ECO:0000313" key="2">
    <source>
        <dbReference type="EMBL" id="JAT53246.1"/>
    </source>
</evidence>
<feature type="region of interest" description="Disordered" evidence="1">
    <location>
        <begin position="33"/>
        <end position="90"/>
    </location>
</feature>
<accession>A0A1D1YF53</accession>
<feature type="region of interest" description="Disordered" evidence="1">
    <location>
        <begin position="1"/>
        <end position="20"/>
    </location>
</feature>
<reference evidence="2" key="1">
    <citation type="submission" date="2015-07" db="EMBL/GenBank/DDBJ databases">
        <title>Transcriptome Assembly of Anthurium amnicola.</title>
        <authorList>
            <person name="Suzuki J."/>
        </authorList>
    </citation>
    <scope>NUCLEOTIDE SEQUENCE</scope>
</reference>
<dbReference type="EMBL" id="GDJX01014690">
    <property type="protein sequence ID" value="JAT53246.1"/>
    <property type="molecule type" value="Transcribed_RNA"/>
</dbReference>
<organism evidence="2">
    <name type="scientific">Anthurium amnicola</name>
    <dbReference type="NCBI Taxonomy" id="1678845"/>
    <lineage>
        <taxon>Eukaryota</taxon>
        <taxon>Viridiplantae</taxon>
        <taxon>Streptophyta</taxon>
        <taxon>Embryophyta</taxon>
        <taxon>Tracheophyta</taxon>
        <taxon>Spermatophyta</taxon>
        <taxon>Magnoliopsida</taxon>
        <taxon>Liliopsida</taxon>
        <taxon>Araceae</taxon>
        <taxon>Pothoideae</taxon>
        <taxon>Potheae</taxon>
        <taxon>Anthurium</taxon>
    </lineage>
</organism>
<sequence>GGGREKGKQMVRLESEGGGDLMAEIVECLDKYSLLDDPPPHFHGDPLDPGGRQGHEGGRHRLPPGHPPRGPDGVHGEGDEDEGGPEQGWWSRDPVLELLLAALGGRGPRRSRWCRWRRVSRSRGGGVARRRGGAWRMG</sequence>
<feature type="non-terminal residue" evidence="2">
    <location>
        <position position="1"/>
    </location>
</feature>
<feature type="non-terminal residue" evidence="2">
    <location>
        <position position="138"/>
    </location>
</feature>
<gene>
    <name evidence="2" type="ORF">g.29819</name>
</gene>
<name>A0A1D1YF53_9ARAE</name>
<dbReference type="AlphaFoldDB" id="A0A1D1YF53"/>
<protein>
    <submittedName>
        <fullName evidence="2">Uncharacterized protein</fullName>
    </submittedName>
</protein>
<evidence type="ECO:0000256" key="1">
    <source>
        <dbReference type="SAM" id="MobiDB-lite"/>
    </source>
</evidence>
<proteinExistence type="predicted"/>